<evidence type="ECO:0000256" key="6">
    <source>
        <dbReference type="ARBA" id="ARBA00023136"/>
    </source>
</evidence>
<feature type="transmembrane region" description="Helical" evidence="7">
    <location>
        <begin position="552"/>
        <end position="573"/>
    </location>
</feature>
<evidence type="ECO:0000256" key="3">
    <source>
        <dbReference type="ARBA" id="ARBA00022475"/>
    </source>
</evidence>
<dbReference type="Gene3D" id="1.20.1640.10">
    <property type="entry name" value="Multidrug efflux transporter AcrB transmembrane domain"/>
    <property type="match status" value="2"/>
</dbReference>
<evidence type="ECO:0000313" key="9">
    <source>
        <dbReference type="EMBL" id="QNP74062.1"/>
    </source>
</evidence>
<dbReference type="GO" id="GO:0005886">
    <property type="term" value="C:plasma membrane"/>
    <property type="evidence" value="ECO:0007669"/>
    <property type="project" value="UniProtKB-SubCell"/>
</dbReference>
<accession>A0A7H0IMP6</accession>
<keyword evidence="4 7" id="KW-0812">Transmembrane</keyword>
<keyword evidence="10" id="KW-1185">Reference proteome</keyword>
<evidence type="ECO:0000313" key="10">
    <source>
        <dbReference type="Proteomes" id="UP000516052"/>
    </source>
</evidence>
<dbReference type="KEGG" id="sroi:IAG44_34465"/>
<feature type="transmembrane region" description="Helical" evidence="7">
    <location>
        <begin position="670"/>
        <end position="687"/>
    </location>
</feature>
<feature type="transmembrane region" description="Helical" evidence="7">
    <location>
        <begin position="230"/>
        <end position="252"/>
    </location>
</feature>
<feature type="transmembrane region" description="Helical" evidence="7">
    <location>
        <begin position="643"/>
        <end position="664"/>
    </location>
</feature>
<feature type="transmembrane region" description="Helical" evidence="7">
    <location>
        <begin position="585"/>
        <end position="607"/>
    </location>
</feature>
<organism evidence="9 10">
    <name type="scientific">Streptomyces roseirectus</name>
    <dbReference type="NCBI Taxonomy" id="2768066"/>
    <lineage>
        <taxon>Bacteria</taxon>
        <taxon>Bacillati</taxon>
        <taxon>Actinomycetota</taxon>
        <taxon>Actinomycetes</taxon>
        <taxon>Kitasatosporales</taxon>
        <taxon>Streptomycetaceae</taxon>
        <taxon>Streptomyces</taxon>
    </lineage>
</organism>
<feature type="transmembrane region" description="Helical" evidence="7">
    <location>
        <begin position="360"/>
        <end position="380"/>
    </location>
</feature>
<dbReference type="PROSITE" id="PS50156">
    <property type="entry name" value="SSD"/>
    <property type="match status" value="1"/>
</dbReference>
<dbReference type="SUPFAM" id="SSF82866">
    <property type="entry name" value="Multidrug efflux transporter AcrB transmembrane domain"/>
    <property type="match status" value="2"/>
</dbReference>
<proteinExistence type="inferred from homology"/>
<evidence type="ECO:0000256" key="5">
    <source>
        <dbReference type="ARBA" id="ARBA00022989"/>
    </source>
</evidence>
<evidence type="ECO:0000256" key="2">
    <source>
        <dbReference type="ARBA" id="ARBA00010157"/>
    </source>
</evidence>
<dbReference type="Pfam" id="PF03176">
    <property type="entry name" value="MMPL"/>
    <property type="match status" value="2"/>
</dbReference>
<protein>
    <submittedName>
        <fullName evidence="9">MMPL family transporter</fullName>
    </submittedName>
</protein>
<evidence type="ECO:0000256" key="1">
    <source>
        <dbReference type="ARBA" id="ARBA00004651"/>
    </source>
</evidence>
<feature type="domain" description="SSD" evidence="8">
    <location>
        <begin position="200"/>
        <end position="328"/>
    </location>
</feature>
<feature type="transmembrane region" description="Helical" evidence="7">
    <location>
        <begin position="205"/>
        <end position="224"/>
    </location>
</feature>
<dbReference type="PANTHER" id="PTHR33406:SF11">
    <property type="entry name" value="MEMBRANE PROTEIN SCO6666-RELATED"/>
    <property type="match status" value="1"/>
</dbReference>
<dbReference type="AlphaFoldDB" id="A0A7H0IMP6"/>
<feature type="transmembrane region" description="Helical" evidence="7">
    <location>
        <begin position="273"/>
        <end position="297"/>
    </location>
</feature>
<dbReference type="Proteomes" id="UP000516052">
    <property type="component" value="Chromosome"/>
</dbReference>
<evidence type="ECO:0000259" key="8">
    <source>
        <dbReference type="PROSITE" id="PS50156"/>
    </source>
</evidence>
<dbReference type="InterPro" id="IPR000731">
    <property type="entry name" value="SSD"/>
</dbReference>
<keyword evidence="5 7" id="KW-1133">Transmembrane helix</keyword>
<dbReference type="InterPro" id="IPR050545">
    <property type="entry name" value="Mycobact_MmpL"/>
</dbReference>
<comment type="subcellular location">
    <subcellularLocation>
        <location evidence="1">Cell membrane</location>
        <topology evidence="1">Multi-pass membrane protein</topology>
    </subcellularLocation>
</comment>
<sequence length="736" mass="76921">MSARLAELIWRRGRAVLVTAAVLALLGGAASATLFDKLTAGGLTDPTTESGRAAAVLARSGQGAPNLTLLVTAPAGVDDATATEAGTRLTRKLAEEPGVRDVSSYWTAGRAPQLRSEDGGRALVVATVAGDETAAGKRLDTLLPRYEGEQDGLDVAVGGYAVFQQEAGKQTQQDGAKGELIAFPVTLVILFVVFGSVVSALLPLIVAFVALLVGMGLMWILASVTDLSVFALSVVTLLGLGLAVDYCLLMVTRYRDELRTAPRREALRTTMVTAGRTVAFSAVTVAVVLAGLLFFPLPAVRSMAYAGMLTALLSAGAALTVLPALFVVLGARVESRRGGSARERTGFWHRLALFVMRRPVPVVTVALAFLILLGAPALGMRLGMADERSMPESSKARQVATAIREGFDSGELNALQVVAPEAELAEGGPAEEVAGYAARLSRLPHAARVDSVAGSYAKGALVSPASPAHERFVIGGGTYLSVVPASAADAKALVGEVRSLDAPFETLVGGIAAVDRDTTRSLADRLPYALGAVALAMVVLLFLLTGSVLLPVLALMLSGLSLTATFGALVWIFQEGHLASLLGGFTVTGTIASIVPVMLFALSFGLAMDYQVFMLARIREEYERTGSPTAAVAMGLERVGRMVTAAAVLISVVFLAFLVSGITFVKAYGVGLPLAVLMDATLIRGALLPAAMRLGGRATWWAPAPLRRLHRRYAIREGEAPGTREARPAEQDGLRL</sequence>
<dbReference type="PANTHER" id="PTHR33406">
    <property type="entry name" value="MEMBRANE PROTEIN MJ1562-RELATED"/>
    <property type="match status" value="1"/>
</dbReference>
<evidence type="ECO:0000256" key="7">
    <source>
        <dbReference type="SAM" id="Phobius"/>
    </source>
</evidence>
<dbReference type="InterPro" id="IPR004869">
    <property type="entry name" value="MMPL_dom"/>
</dbReference>
<comment type="similarity">
    <text evidence="2">Belongs to the resistance-nodulation-cell division (RND) (TC 2.A.6) family. MmpL subfamily.</text>
</comment>
<keyword evidence="3" id="KW-1003">Cell membrane</keyword>
<feature type="transmembrane region" description="Helical" evidence="7">
    <location>
        <begin position="180"/>
        <end position="198"/>
    </location>
</feature>
<evidence type="ECO:0000256" key="4">
    <source>
        <dbReference type="ARBA" id="ARBA00022692"/>
    </source>
</evidence>
<dbReference type="EMBL" id="CP060828">
    <property type="protein sequence ID" value="QNP74062.1"/>
    <property type="molecule type" value="Genomic_DNA"/>
</dbReference>
<reference evidence="9 10" key="1">
    <citation type="submission" date="2020-08" db="EMBL/GenBank/DDBJ databases">
        <title>A novel species.</title>
        <authorList>
            <person name="Gao J."/>
        </authorList>
    </citation>
    <scope>NUCLEOTIDE SEQUENCE [LARGE SCALE GENOMIC DNA]</scope>
    <source>
        <strain evidence="9 10">CRXT-G-22</strain>
    </source>
</reference>
<feature type="transmembrane region" description="Helical" evidence="7">
    <location>
        <begin position="526"/>
        <end position="545"/>
    </location>
</feature>
<name>A0A7H0IMP6_9ACTN</name>
<keyword evidence="6 7" id="KW-0472">Membrane</keyword>
<dbReference type="RefSeq" id="WP_187750988.1">
    <property type="nucleotide sequence ID" value="NZ_CP060828.1"/>
</dbReference>
<feature type="transmembrane region" description="Helical" evidence="7">
    <location>
        <begin position="303"/>
        <end position="329"/>
    </location>
</feature>
<gene>
    <name evidence="9" type="ORF">IAG44_34465</name>
</gene>